<comment type="subcellular location">
    <subcellularLocation>
        <location evidence="1">Cell inner membrane</location>
        <topology evidence="1">Multi-pass membrane protein</topology>
    </subcellularLocation>
</comment>
<reference evidence="10 11" key="1">
    <citation type="submission" date="2021-02" db="EMBL/GenBank/DDBJ databases">
        <authorList>
            <person name="Park J.-S."/>
        </authorList>
    </citation>
    <scope>NUCLEOTIDE SEQUENCE [LARGE SCALE GENOMIC DNA]</scope>
    <source>
        <strain evidence="10 11">188UL20-2</strain>
    </source>
</reference>
<evidence type="ECO:0000256" key="3">
    <source>
        <dbReference type="ARBA" id="ARBA00022475"/>
    </source>
</evidence>
<evidence type="ECO:0000256" key="8">
    <source>
        <dbReference type="SAM" id="MobiDB-lite"/>
    </source>
</evidence>
<keyword evidence="5 9" id="KW-0812">Transmembrane</keyword>
<protein>
    <submittedName>
        <fullName evidence="10">TIGR01620 family protein</fullName>
    </submittedName>
</protein>
<dbReference type="InterPro" id="IPR006507">
    <property type="entry name" value="UPF0283"/>
</dbReference>
<evidence type="ECO:0000256" key="7">
    <source>
        <dbReference type="ARBA" id="ARBA00023136"/>
    </source>
</evidence>
<keyword evidence="6 9" id="KW-1133">Transmembrane helix</keyword>
<evidence type="ECO:0000256" key="5">
    <source>
        <dbReference type="ARBA" id="ARBA00022692"/>
    </source>
</evidence>
<keyword evidence="4" id="KW-0997">Cell inner membrane</keyword>
<feature type="region of interest" description="Disordered" evidence="8">
    <location>
        <begin position="1"/>
        <end position="33"/>
    </location>
</feature>
<keyword evidence="3" id="KW-1003">Cell membrane</keyword>
<evidence type="ECO:0000256" key="2">
    <source>
        <dbReference type="ARBA" id="ARBA00008255"/>
    </source>
</evidence>
<feature type="transmembrane region" description="Helical" evidence="9">
    <location>
        <begin position="225"/>
        <end position="247"/>
    </location>
</feature>
<keyword evidence="11" id="KW-1185">Reference proteome</keyword>
<dbReference type="NCBIfam" id="TIGR01620">
    <property type="entry name" value="hyp_HI0043"/>
    <property type="match status" value="1"/>
</dbReference>
<dbReference type="PANTHER" id="PTHR39342">
    <property type="entry name" value="UPF0283 MEMBRANE PROTEIN YCJF"/>
    <property type="match status" value="1"/>
</dbReference>
<feature type="transmembrane region" description="Helical" evidence="9">
    <location>
        <begin position="112"/>
        <end position="133"/>
    </location>
</feature>
<accession>A0ABS2HJ63</accession>
<gene>
    <name evidence="10" type="ORF">JQC93_05675</name>
</gene>
<evidence type="ECO:0000256" key="6">
    <source>
        <dbReference type="ARBA" id="ARBA00022989"/>
    </source>
</evidence>
<dbReference type="EMBL" id="JAFEUM010000002">
    <property type="protein sequence ID" value="MBM7035892.1"/>
    <property type="molecule type" value="Genomic_DNA"/>
</dbReference>
<keyword evidence="7 9" id="KW-0472">Membrane</keyword>
<sequence>MVKPTSSESNDSHNADMKPNHESSSYKPKKVFEEARTDEINTETLSAAKLFEQQQTFTPVALPEEEVESPLETALKPKKVSRWTKLGLISFGGLCSWQLLNSWYTAAVSQDWLGLGWAAFGSAVALAGASAIGREWFKLRRLKKQISMNDKVDAIIEADQRKQAEAFIESLHKQKSVEQPQFQQWLDAKNESHSAEHLFTLYDNLVLASKDIQAKSIVSQYSSQCAILVAASPFALADIGIVAWRAMKMINELSRLYGVELGYWSRVSLLRQVFVTMAAAGATEVAIDAGVDILSMDMTARVSTRLAQGVGVGLLVARLGIRTVDLLRPVSWKESQRFTLMDMRANLLKSLKTLTFK</sequence>
<dbReference type="Pfam" id="PF05128">
    <property type="entry name" value="DUF697"/>
    <property type="match status" value="1"/>
</dbReference>
<comment type="caution">
    <text evidence="10">The sequence shown here is derived from an EMBL/GenBank/DDBJ whole genome shotgun (WGS) entry which is preliminary data.</text>
</comment>
<comment type="similarity">
    <text evidence="2">Belongs to the UPF0283 family.</text>
</comment>
<evidence type="ECO:0000256" key="9">
    <source>
        <dbReference type="SAM" id="Phobius"/>
    </source>
</evidence>
<evidence type="ECO:0000313" key="10">
    <source>
        <dbReference type="EMBL" id="MBM7035892.1"/>
    </source>
</evidence>
<dbReference type="RefSeq" id="WP_205157510.1">
    <property type="nucleotide sequence ID" value="NZ_JAFEUM010000002.1"/>
</dbReference>
<dbReference type="Proteomes" id="UP000809621">
    <property type="component" value="Unassembled WGS sequence"/>
</dbReference>
<dbReference type="PANTHER" id="PTHR39342:SF1">
    <property type="entry name" value="UPF0283 MEMBRANE PROTEIN YCJF"/>
    <property type="match status" value="1"/>
</dbReference>
<feature type="transmembrane region" description="Helical" evidence="9">
    <location>
        <begin position="86"/>
        <end position="106"/>
    </location>
</feature>
<proteinExistence type="inferred from homology"/>
<evidence type="ECO:0000256" key="4">
    <source>
        <dbReference type="ARBA" id="ARBA00022519"/>
    </source>
</evidence>
<organism evidence="10 11">
    <name type="scientific">Vibrio ulleungensis</name>
    <dbReference type="NCBI Taxonomy" id="2807619"/>
    <lineage>
        <taxon>Bacteria</taxon>
        <taxon>Pseudomonadati</taxon>
        <taxon>Pseudomonadota</taxon>
        <taxon>Gammaproteobacteria</taxon>
        <taxon>Vibrionales</taxon>
        <taxon>Vibrionaceae</taxon>
        <taxon>Vibrio</taxon>
    </lineage>
</organism>
<feature type="compositionally biased region" description="Basic and acidic residues" evidence="8">
    <location>
        <begin position="10"/>
        <end position="21"/>
    </location>
</feature>
<evidence type="ECO:0000256" key="1">
    <source>
        <dbReference type="ARBA" id="ARBA00004429"/>
    </source>
</evidence>
<name>A0ABS2HJ63_9VIBR</name>
<evidence type="ECO:0000313" key="11">
    <source>
        <dbReference type="Proteomes" id="UP000809621"/>
    </source>
</evidence>
<dbReference type="InterPro" id="IPR021147">
    <property type="entry name" value="DUF697"/>
</dbReference>